<organism evidence="8 9">
    <name type="scientific">Roseibium aggregatum</name>
    <dbReference type="NCBI Taxonomy" id="187304"/>
    <lineage>
        <taxon>Bacteria</taxon>
        <taxon>Pseudomonadati</taxon>
        <taxon>Pseudomonadota</taxon>
        <taxon>Alphaproteobacteria</taxon>
        <taxon>Hyphomicrobiales</taxon>
        <taxon>Stappiaceae</taxon>
        <taxon>Roseibium</taxon>
    </lineage>
</organism>
<keyword evidence="6" id="KW-0472">Membrane</keyword>
<evidence type="ECO:0000256" key="4">
    <source>
        <dbReference type="ARBA" id="ARBA00022946"/>
    </source>
</evidence>
<accession>A0A0M6YCW0</accession>
<dbReference type="GO" id="GO:0022900">
    <property type="term" value="P:electron transport chain"/>
    <property type="evidence" value="ECO:0007669"/>
    <property type="project" value="InterPro"/>
</dbReference>
<feature type="compositionally biased region" description="Polar residues" evidence="7">
    <location>
        <begin position="179"/>
        <end position="189"/>
    </location>
</feature>
<keyword evidence="9" id="KW-1185">Reference proteome</keyword>
<dbReference type="EMBL" id="CXST01000006">
    <property type="protein sequence ID" value="CTQ47259.1"/>
    <property type="molecule type" value="Genomic_DNA"/>
</dbReference>
<reference evidence="9" key="1">
    <citation type="submission" date="2015-07" db="EMBL/GenBank/DDBJ databases">
        <authorList>
            <person name="Rodrigo-Torres Lidia"/>
            <person name="Arahal R.David."/>
        </authorList>
    </citation>
    <scope>NUCLEOTIDE SEQUENCE [LARGE SCALE GENOMIC DNA]</scope>
    <source>
        <strain evidence="9">CECT 4801</strain>
    </source>
</reference>
<dbReference type="Proteomes" id="UP000048926">
    <property type="component" value="Unassembled WGS sequence"/>
</dbReference>
<evidence type="ECO:0000256" key="3">
    <source>
        <dbReference type="ARBA" id="ARBA00022660"/>
    </source>
</evidence>
<dbReference type="RefSeq" id="WP_082444790.1">
    <property type="nucleotide sequence ID" value="NZ_CXST01000006.1"/>
</dbReference>
<evidence type="ECO:0000256" key="5">
    <source>
        <dbReference type="ARBA" id="ARBA00022982"/>
    </source>
</evidence>
<evidence type="ECO:0000256" key="2">
    <source>
        <dbReference type="ARBA" id="ARBA00022448"/>
    </source>
</evidence>
<comment type="subcellular location">
    <subcellularLocation>
        <location evidence="1">Membrane</location>
    </subcellularLocation>
</comment>
<dbReference type="Gene3D" id="3.30.160.190">
    <property type="entry name" value="atu1810 like domain"/>
    <property type="match status" value="1"/>
</dbReference>
<evidence type="ECO:0000256" key="1">
    <source>
        <dbReference type="ARBA" id="ARBA00004370"/>
    </source>
</evidence>
<dbReference type="PANTHER" id="PTHR12219">
    <property type="entry name" value="NADH-UBIQUINONE OXIDOREDUCTASE"/>
    <property type="match status" value="1"/>
</dbReference>
<dbReference type="InterPro" id="IPR038532">
    <property type="entry name" value="NDUFS4-like_sf"/>
</dbReference>
<evidence type="ECO:0000313" key="9">
    <source>
        <dbReference type="Proteomes" id="UP000048926"/>
    </source>
</evidence>
<proteinExistence type="predicted"/>
<dbReference type="PANTHER" id="PTHR12219:SF8">
    <property type="entry name" value="NADH DEHYDROGENASE [UBIQUINONE] IRON-SULFUR PROTEIN 4, MITOCHONDRIAL"/>
    <property type="match status" value="1"/>
</dbReference>
<name>A0A0M6YCW0_9HYPH</name>
<evidence type="ECO:0000256" key="7">
    <source>
        <dbReference type="SAM" id="MobiDB-lite"/>
    </source>
</evidence>
<protein>
    <recommendedName>
        <fullName evidence="10">ETC complex I subunit</fullName>
    </recommendedName>
</protein>
<keyword evidence="3" id="KW-0679">Respiratory chain</keyword>
<evidence type="ECO:0000256" key="6">
    <source>
        <dbReference type="ARBA" id="ARBA00023136"/>
    </source>
</evidence>
<keyword evidence="2" id="KW-0813">Transport</keyword>
<keyword evidence="4" id="KW-0809">Transit peptide</keyword>
<feature type="region of interest" description="Disordered" evidence="7">
    <location>
        <begin position="1"/>
        <end position="21"/>
    </location>
</feature>
<evidence type="ECO:0008006" key="10">
    <source>
        <dbReference type="Google" id="ProtNLM"/>
    </source>
</evidence>
<dbReference type="Pfam" id="PF04800">
    <property type="entry name" value="NDUS4"/>
    <property type="match status" value="1"/>
</dbReference>
<gene>
    <name evidence="8" type="ORF">LAL4801_05721</name>
</gene>
<dbReference type="InterPro" id="IPR006885">
    <property type="entry name" value="NADH_UbQ_FeS_4_mit-like"/>
</dbReference>
<dbReference type="OrthoDB" id="7267013at2"/>
<keyword evidence="5" id="KW-0249">Electron transport</keyword>
<evidence type="ECO:0000313" key="8">
    <source>
        <dbReference type="EMBL" id="CTQ47259.1"/>
    </source>
</evidence>
<dbReference type="GO" id="GO:0016020">
    <property type="term" value="C:membrane"/>
    <property type="evidence" value="ECO:0007669"/>
    <property type="project" value="UniProtKB-SubCell"/>
</dbReference>
<sequence>MLRHNRPHIWPKVPGTNRRSSQVPTAFIYRPARSATTSARRPKHWILEFEATSAPEIEPLMGWTSSTDPYRTIRLAFPDRDSAVSFAERNDWNYVVREDKSEKKTFNPWRGNDWSRLYKGADAPGSFLIGQNPQDQQNSSLFQGADLAKARLRSSSMEDPVLEADLESFPASDPPAWTGITSIGSPGKS</sequence>
<feature type="region of interest" description="Disordered" evidence="7">
    <location>
        <begin position="163"/>
        <end position="189"/>
    </location>
</feature>
<dbReference type="AlphaFoldDB" id="A0A0M6YCW0"/>